<evidence type="ECO:0000313" key="14">
    <source>
        <dbReference type="Proteomes" id="UP000188541"/>
    </source>
</evidence>
<reference evidence="13 14" key="1">
    <citation type="submission" date="2016-10" db="EMBL/GenBank/DDBJ databases">
        <title>Rodentibacter gen. nov. and new species.</title>
        <authorList>
            <person name="Christensen H."/>
        </authorList>
    </citation>
    <scope>NUCLEOTIDE SEQUENCE [LARGE SCALE GENOMIC DNA]</scope>
    <source>
        <strain evidence="13 14">1996246016</strain>
    </source>
</reference>
<keyword evidence="4" id="KW-0540">Nuclease</keyword>
<proteinExistence type="inferred from homology"/>
<evidence type="ECO:0000256" key="9">
    <source>
        <dbReference type="ARBA" id="ARBA00022840"/>
    </source>
</evidence>
<evidence type="ECO:0000256" key="6">
    <source>
        <dbReference type="ARBA" id="ARBA00022747"/>
    </source>
</evidence>
<evidence type="ECO:0000256" key="7">
    <source>
        <dbReference type="ARBA" id="ARBA00022759"/>
    </source>
</evidence>
<dbReference type="EMBL" id="MLHO01000004">
    <property type="protein sequence ID" value="OOF59124.1"/>
    <property type="molecule type" value="Genomic_DNA"/>
</dbReference>
<evidence type="ECO:0000256" key="5">
    <source>
        <dbReference type="ARBA" id="ARBA00022741"/>
    </source>
</evidence>
<dbReference type="InterPro" id="IPR027417">
    <property type="entry name" value="P-loop_NTPase"/>
</dbReference>
<dbReference type="RefSeq" id="WP_077550168.1">
    <property type="nucleotide sequence ID" value="NZ_MLHO01000004.1"/>
</dbReference>
<evidence type="ECO:0000256" key="8">
    <source>
        <dbReference type="ARBA" id="ARBA00022801"/>
    </source>
</evidence>
<dbReference type="Pfam" id="PF18766">
    <property type="entry name" value="SWI2_SNF2"/>
    <property type="match status" value="1"/>
</dbReference>
<comment type="catalytic activity">
    <reaction evidence="1">
        <text>Endonucleolytic cleavage of DNA to give random double-stranded fragments with terminal 5'-phosphates, ATP is simultaneously hydrolyzed.</text>
        <dbReference type="EC" id="3.1.21.3"/>
    </reaction>
</comment>
<accession>A0A1V3JR77</accession>
<dbReference type="EC" id="3.1.21.3" evidence="3"/>
<keyword evidence="10" id="KW-0238">DNA-binding</keyword>
<evidence type="ECO:0000256" key="10">
    <source>
        <dbReference type="ARBA" id="ARBA00023125"/>
    </source>
</evidence>
<dbReference type="GO" id="GO:0005524">
    <property type="term" value="F:ATP binding"/>
    <property type="evidence" value="ECO:0007669"/>
    <property type="project" value="UniProtKB-KW"/>
</dbReference>
<dbReference type="Pfam" id="PF04313">
    <property type="entry name" value="HSDR_N"/>
    <property type="match status" value="1"/>
</dbReference>
<dbReference type="STRING" id="1908266.BKK55_00800"/>
<keyword evidence="14" id="KW-1185">Reference proteome</keyword>
<dbReference type="Pfam" id="PF22679">
    <property type="entry name" value="T1R_D3-like"/>
    <property type="match status" value="1"/>
</dbReference>
<dbReference type="CDD" id="cd22332">
    <property type="entry name" value="HsdR_N"/>
    <property type="match status" value="1"/>
</dbReference>
<dbReference type="GO" id="GO:0009307">
    <property type="term" value="P:DNA restriction-modification system"/>
    <property type="evidence" value="ECO:0007669"/>
    <property type="project" value="UniProtKB-KW"/>
</dbReference>
<protein>
    <recommendedName>
        <fullName evidence="3">type I site-specific deoxyribonuclease</fullName>
        <ecNumber evidence="3">3.1.21.3</ecNumber>
    </recommendedName>
</protein>
<dbReference type="InterPro" id="IPR007409">
    <property type="entry name" value="Restrct_endonuc_type1_HsdR_N"/>
</dbReference>
<keyword evidence="9" id="KW-0067">ATP-binding</keyword>
<evidence type="ECO:0000256" key="1">
    <source>
        <dbReference type="ARBA" id="ARBA00000851"/>
    </source>
</evidence>
<dbReference type="GO" id="GO:0003677">
    <property type="term" value="F:DNA binding"/>
    <property type="evidence" value="ECO:0007669"/>
    <property type="project" value="UniProtKB-KW"/>
</dbReference>
<evidence type="ECO:0000256" key="4">
    <source>
        <dbReference type="ARBA" id="ARBA00022722"/>
    </source>
</evidence>
<keyword evidence="6" id="KW-0680">Restriction system</keyword>
<dbReference type="Proteomes" id="UP000188541">
    <property type="component" value="Unassembled WGS sequence"/>
</dbReference>
<evidence type="ECO:0000259" key="12">
    <source>
        <dbReference type="SMART" id="SM00487"/>
    </source>
</evidence>
<dbReference type="AlphaFoldDB" id="A0A1V3JR77"/>
<evidence type="ECO:0000256" key="3">
    <source>
        <dbReference type="ARBA" id="ARBA00012654"/>
    </source>
</evidence>
<evidence type="ECO:0000256" key="11">
    <source>
        <dbReference type="SAM" id="Coils"/>
    </source>
</evidence>
<dbReference type="OrthoDB" id="9758243at2"/>
<dbReference type="Gene3D" id="3.90.1570.50">
    <property type="match status" value="1"/>
</dbReference>
<name>A0A1V3JR77_9PAST</name>
<dbReference type="GO" id="GO:0009035">
    <property type="term" value="F:type I site-specific deoxyribonuclease activity"/>
    <property type="evidence" value="ECO:0007669"/>
    <property type="project" value="UniProtKB-EC"/>
</dbReference>
<dbReference type="SMART" id="SM00487">
    <property type="entry name" value="DEXDc"/>
    <property type="match status" value="1"/>
</dbReference>
<dbReference type="PANTHER" id="PTHR30195">
    <property type="entry name" value="TYPE I SITE-SPECIFIC DEOXYRIBONUCLEASE PROTEIN SUBUNIT M AND R"/>
    <property type="match status" value="1"/>
</dbReference>
<dbReference type="InterPro" id="IPR014001">
    <property type="entry name" value="Helicase_ATP-bd"/>
</dbReference>
<dbReference type="SUPFAM" id="SSF52540">
    <property type="entry name" value="P-loop containing nucleoside triphosphate hydrolases"/>
    <property type="match status" value="2"/>
</dbReference>
<keyword evidence="5" id="KW-0547">Nucleotide-binding</keyword>
<gene>
    <name evidence="13" type="ORF">BKK55_00800</name>
</gene>
<keyword evidence="7 13" id="KW-0255">Endonuclease</keyword>
<feature type="coiled-coil region" evidence="11">
    <location>
        <begin position="924"/>
        <end position="951"/>
    </location>
</feature>
<feature type="domain" description="Helicase ATP-binding" evidence="12">
    <location>
        <begin position="292"/>
        <end position="498"/>
    </location>
</feature>
<evidence type="ECO:0000313" key="13">
    <source>
        <dbReference type="EMBL" id="OOF59124.1"/>
    </source>
</evidence>
<dbReference type="InterPro" id="IPR051268">
    <property type="entry name" value="Type-I_R_enzyme_R_subunit"/>
</dbReference>
<dbReference type="PANTHER" id="PTHR30195:SF15">
    <property type="entry name" value="TYPE I RESTRICTION ENZYME HINDI ENDONUCLEASE SUBUNIT"/>
    <property type="match status" value="1"/>
</dbReference>
<keyword evidence="11" id="KW-0175">Coiled coil</keyword>
<dbReference type="InterPro" id="IPR055180">
    <property type="entry name" value="HsdR_RecA-like_helicase_dom_2"/>
</dbReference>
<dbReference type="Gene3D" id="3.40.50.300">
    <property type="entry name" value="P-loop containing nucleotide triphosphate hydrolases"/>
    <property type="match status" value="2"/>
</dbReference>
<comment type="similarity">
    <text evidence="2">Belongs to the HsdR family.</text>
</comment>
<organism evidence="13 14">
    <name type="scientific">Rodentibacter genomosp. 2</name>
    <dbReference type="NCBI Taxonomy" id="1908266"/>
    <lineage>
        <taxon>Bacteria</taxon>
        <taxon>Pseudomonadati</taxon>
        <taxon>Pseudomonadota</taxon>
        <taxon>Gammaproteobacteria</taxon>
        <taxon>Pasteurellales</taxon>
        <taxon>Pasteurellaceae</taxon>
        <taxon>Rodentibacter</taxon>
    </lineage>
</organism>
<sequence>MASNFNEKTRVQVPAVVHLCRLGYQFLSLKQANWDVATNIFTDIFKQAVAKINPNSTALEIEQELKDLSISLKNEDLGKAFYQRLVQTGGVRLIDFDNIENNQFHVVQELTCGDKEGDNFRPDITLLINGLPLVFLEVKRPNNPKGLSAEAERMEYRCQKPAFSPYLNAIQLMIFSNNQEYLEFDPYKTQGAFYATLGRKGVQFNYFRDETEVLSEQTRERNRQLSEISEDDLNRILLDFNEPTLKYDAEFNTNLNPNTPTHRICTALLSKDRLLFLLKYGLVYVDETTGLEKHIMRYPQLFAAKAIMRYLNAGKQKGIIWHTQGSGKTALAYYCTHVLRDFYKTKQVIPKFYFIVDRIDLLEQAKREFVNRDLQVNTINSREEFAKAMKENAALSGVDGKAEITVVNIQKFQNVDVSDITKDYDINVQRIFFIDEAHRSFGNKVMEVSRFLTSLINADPCAVHIGLTGTPLLGGAKNRIGSTAIFGDYIHKYYYNQSISDGYTLRLIREEIESNYKAELSKVLEELKIQKGSFKGRSVTCRRRFVEPMLDYIVQDFEKFRKQKNDPSLGAMVICDSSDQARMMSFVFNEKYAEHKQDLSAYREKLAENDPHFEGDWRKTADPGSLYAPSHKRTVKSAALILSDEGNKQYRKDLVEDYKSSKIDMLFVYNMLLTGFDAKRLKKLYLGRVVKEHNLLQALTRVNRTYKDYEFGYVVDFADIQSEFDKTNAAYQAELQMELGDEAEHYSQLFKSQEEIDADIKSINNVLSVFTTENAEIFRQEIDDIDEKPKLLELKRTLELAKNLYNQLAISDKSQLGRLPFAQLNLLYRQVMDRLGAINLMERMDDGDMQGVLNEALENIYFTFHKKGEVELRLVDSLQTQMRKTREEMAQNIDPKDPEYVLLLDELKRLFESRNVKSVSQAEMQEHIHILKEIETKVRRMNAENARLSSKFEGDAKFVRIFKQGIKDFCLQTSQSDFVNGLKQIKFSNDQFVLNQGQSIQTAQTYFEKESLRQLVKLTDEYHLPLDVQSIKRLNKLIVDEYVSANY</sequence>
<comment type="caution">
    <text evidence="13">The sequence shown here is derived from an EMBL/GenBank/DDBJ whole genome shotgun (WGS) entry which is preliminary data.</text>
</comment>
<keyword evidence="8" id="KW-0378">Hydrolase</keyword>
<evidence type="ECO:0000256" key="2">
    <source>
        <dbReference type="ARBA" id="ARBA00008598"/>
    </source>
</evidence>
<dbReference type="InterPro" id="IPR040980">
    <property type="entry name" value="SWI2_SNF2"/>
</dbReference>